<gene>
    <name evidence="2" type="ORF">C477_09104</name>
</gene>
<dbReference type="SUPFAM" id="SSF53335">
    <property type="entry name" value="S-adenosyl-L-methionine-dependent methyltransferases"/>
    <property type="match status" value="1"/>
</dbReference>
<keyword evidence="3" id="KW-1185">Reference proteome</keyword>
<dbReference type="EMBL" id="AOIS01000031">
    <property type="protein sequence ID" value="ELZ19147.1"/>
    <property type="molecule type" value="Genomic_DNA"/>
</dbReference>
<dbReference type="InterPro" id="IPR006342">
    <property type="entry name" value="FkbM_mtfrase"/>
</dbReference>
<dbReference type="eggNOG" id="arCOG01402">
    <property type="taxonomic scope" value="Archaea"/>
</dbReference>
<dbReference type="Pfam" id="PF05050">
    <property type="entry name" value="Methyltransf_21"/>
    <property type="match status" value="1"/>
</dbReference>
<sequence length="250" mass="27187">MTSLLGRARNALRKGGLSYVIREAIPHLHKHYLRDHLPRTKTKLNGVIVKRNRIFDGLVPWEVNRPDPENYESAIVSRLKSGVTTGDTVVIVGGGWGVSTVVAAQAVGESGSVHTFEASPEYAEYTRETVRLNDVANRCTVTTAVVAKAVSTQGDAESEVVLSPAELPDCEVLELDCEGAEIEILQELQSQPRVIIVETHGVFGAPTEAVAEALESMSYEIVSTEIADRGLAEMHEAQDVRVLTARDETQ</sequence>
<dbReference type="RefSeq" id="WP_008894127.1">
    <property type="nucleotide sequence ID" value="NZ_AOIS01000031.1"/>
</dbReference>
<organism evidence="2 3">
    <name type="scientific">Haloterrigena salina JCM 13891</name>
    <dbReference type="NCBI Taxonomy" id="1227488"/>
    <lineage>
        <taxon>Archaea</taxon>
        <taxon>Methanobacteriati</taxon>
        <taxon>Methanobacteriota</taxon>
        <taxon>Stenosarchaea group</taxon>
        <taxon>Halobacteria</taxon>
        <taxon>Halobacteriales</taxon>
        <taxon>Natrialbaceae</taxon>
        <taxon>Haloterrigena</taxon>
    </lineage>
</organism>
<dbReference type="Proteomes" id="UP000011657">
    <property type="component" value="Unassembled WGS sequence"/>
</dbReference>
<evidence type="ECO:0000313" key="2">
    <source>
        <dbReference type="EMBL" id="ELZ19147.1"/>
    </source>
</evidence>
<dbReference type="Gene3D" id="3.40.50.150">
    <property type="entry name" value="Vaccinia Virus protein VP39"/>
    <property type="match status" value="1"/>
</dbReference>
<dbReference type="OrthoDB" id="331551at2157"/>
<dbReference type="AlphaFoldDB" id="M0C9W6"/>
<dbReference type="STRING" id="1227488.C477_09104"/>
<proteinExistence type="predicted"/>
<protein>
    <recommendedName>
        <fullName evidence="1">Methyltransferase FkbM domain-containing protein</fullName>
    </recommendedName>
</protein>
<comment type="caution">
    <text evidence="2">The sequence shown here is derived from an EMBL/GenBank/DDBJ whole genome shotgun (WGS) entry which is preliminary data.</text>
</comment>
<feature type="domain" description="Methyltransferase FkbM" evidence="1">
    <location>
        <begin position="66"/>
        <end position="218"/>
    </location>
</feature>
<evidence type="ECO:0000259" key="1">
    <source>
        <dbReference type="Pfam" id="PF05050"/>
    </source>
</evidence>
<accession>M0C9W6</accession>
<reference evidence="2 3" key="1">
    <citation type="journal article" date="2014" name="PLoS Genet.">
        <title>Phylogenetically driven sequencing of extremely halophilic archaea reveals strategies for static and dynamic osmo-response.</title>
        <authorList>
            <person name="Becker E.A."/>
            <person name="Seitzer P.M."/>
            <person name="Tritt A."/>
            <person name="Larsen D."/>
            <person name="Krusor M."/>
            <person name="Yao A.I."/>
            <person name="Wu D."/>
            <person name="Madern D."/>
            <person name="Eisen J.A."/>
            <person name="Darling A.E."/>
            <person name="Facciotti M.T."/>
        </authorList>
    </citation>
    <scope>NUCLEOTIDE SEQUENCE [LARGE SCALE GENOMIC DNA]</scope>
    <source>
        <strain evidence="2 3">JCM 13891</strain>
    </source>
</reference>
<dbReference type="InterPro" id="IPR029063">
    <property type="entry name" value="SAM-dependent_MTases_sf"/>
</dbReference>
<name>M0C9W6_9EURY</name>
<evidence type="ECO:0000313" key="3">
    <source>
        <dbReference type="Proteomes" id="UP000011657"/>
    </source>
</evidence>